<dbReference type="Proteomes" id="UP000230233">
    <property type="component" value="Unassembled WGS sequence"/>
</dbReference>
<comment type="caution">
    <text evidence="5">The sequence shown here is derived from an EMBL/GenBank/DDBJ whole genome shotgun (WGS) entry which is preliminary data.</text>
</comment>
<comment type="subcellular location">
    <subcellularLocation>
        <location evidence="1 2">Nucleus</location>
    </subcellularLocation>
</comment>
<dbReference type="GO" id="GO:0005634">
    <property type="term" value="C:nucleus"/>
    <property type="evidence" value="ECO:0007669"/>
    <property type="project" value="UniProtKB-SubCell"/>
</dbReference>
<keyword evidence="6" id="KW-1185">Reference proteome</keyword>
<name>A0A2G5SFA5_9PELO</name>
<evidence type="ECO:0000313" key="6">
    <source>
        <dbReference type="Proteomes" id="UP000230233"/>
    </source>
</evidence>
<reference evidence="6" key="1">
    <citation type="submission" date="2017-10" db="EMBL/GenBank/DDBJ databases">
        <title>Rapid genome shrinkage in a self-fertile nematode reveals novel sperm competition proteins.</title>
        <authorList>
            <person name="Yin D."/>
            <person name="Schwarz E.M."/>
            <person name="Thomas C.G."/>
            <person name="Felde R.L."/>
            <person name="Korf I.F."/>
            <person name="Cutter A.D."/>
            <person name="Schartner C.M."/>
            <person name="Ralston E.J."/>
            <person name="Meyer B.J."/>
            <person name="Haag E.S."/>
        </authorList>
    </citation>
    <scope>NUCLEOTIDE SEQUENCE [LARGE SCALE GENOMIC DNA]</scope>
    <source>
        <strain evidence="6">JU1422</strain>
    </source>
</reference>
<dbReference type="Pfam" id="PF00046">
    <property type="entry name" value="Homeodomain"/>
    <property type="match status" value="1"/>
</dbReference>
<evidence type="ECO:0000259" key="4">
    <source>
        <dbReference type="Pfam" id="PF00046"/>
    </source>
</evidence>
<evidence type="ECO:0000313" key="5">
    <source>
        <dbReference type="EMBL" id="PIC13720.1"/>
    </source>
</evidence>
<accession>A0A2G5SFA5</accession>
<gene>
    <name evidence="5" type="ORF">B9Z55_027581</name>
</gene>
<evidence type="ECO:0000256" key="1">
    <source>
        <dbReference type="ARBA" id="ARBA00004123"/>
    </source>
</evidence>
<protein>
    <recommendedName>
        <fullName evidence="4">Homeobox domain-containing protein</fullName>
    </recommendedName>
</protein>
<keyword evidence="2" id="KW-0539">Nucleus</keyword>
<dbReference type="InterPro" id="IPR009057">
    <property type="entry name" value="Homeodomain-like_sf"/>
</dbReference>
<dbReference type="AlphaFoldDB" id="A0A2G5SFA5"/>
<sequence>MTKVYISGYGQGPSYQPSGHFRRSSTFSRCSDPSAKRSRNSLKKKTLFTEQQKATLNQAFAVSRIPEEAIIASLVSELQLSRTQLTPCYIITMEEIIFFQKVGLTGNTGFHNTFPSEDDIEYTIRPVYEIIRTPISTEDIKKDVTDVLKKYVSLFKI</sequence>
<keyword evidence="2" id="KW-0238">DNA-binding</keyword>
<evidence type="ECO:0000256" key="2">
    <source>
        <dbReference type="RuleBase" id="RU000682"/>
    </source>
</evidence>
<feature type="domain" description="Homeobox" evidence="4">
    <location>
        <begin position="43"/>
        <end position="84"/>
    </location>
</feature>
<dbReference type="SUPFAM" id="SSF46689">
    <property type="entry name" value="Homeodomain-like"/>
    <property type="match status" value="1"/>
</dbReference>
<organism evidence="5 6">
    <name type="scientific">Caenorhabditis nigoni</name>
    <dbReference type="NCBI Taxonomy" id="1611254"/>
    <lineage>
        <taxon>Eukaryota</taxon>
        <taxon>Metazoa</taxon>
        <taxon>Ecdysozoa</taxon>
        <taxon>Nematoda</taxon>
        <taxon>Chromadorea</taxon>
        <taxon>Rhabditida</taxon>
        <taxon>Rhabditina</taxon>
        <taxon>Rhabditomorpha</taxon>
        <taxon>Rhabditoidea</taxon>
        <taxon>Rhabditidae</taxon>
        <taxon>Peloderinae</taxon>
        <taxon>Caenorhabditis</taxon>
    </lineage>
</organism>
<dbReference type="InterPro" id="IPR001356">
    <property type="entry name" value="HD"/>
</dbReference>
<evidence type="ECO:0000256" key="3">
    <source>
        <dbReference type="SAM" id="MobiDB-lite"/>
    </source>
</evidence>
<dbReference type="EMBL" id="PDUG01000011">
    <property type="protein sequence ID" value="PIC13720.1"/>
    <property type="molecule type" value="Genomic_DNA"/>
</dbReference>
<keyword evidence="2" id="KW-0371">Homeobox</keyword>
<feature type="region of interest" description="Disordered" evidence="3">
    <location>
        <begin position="17"/>
        <end position="42"/>
    </location>
</feature>
<dbReference type="GO" id="GO:0003677">
    <property type="term" value="F:DNA binding"/>
    <property type="evidence" value="ECO:0007669"/>
    <property type="project" value="UniProtKB-KW"/>
</dbReference>
<proteinExistence type="predicted"/>
<dbReference type="Gene3D" id="1.10.10.60">
    <property type="entry name" value="Homeodomain-like"/>
    <property type="match status" value="1"/>
</dbReference>